<evidence type="ECO:0000256" key="1">
    <source>
        <dbReference type="SAM" id="MobiDB-lite"/>
    </source>
</evidence>
<dbReference type="STRING" id="400682.A0A1X7TAL7"/>
<name>A0A1X7TAL7_AMPQE</name>
<dbReference type="PANTHER" id="PTHR31751">
    <property type="entry name" value="SI:CH211-108C17.2-RELATED-RELATED"/>
    <property type="match status" value="1"/>
</dbReference>
<evidence type="ECO:0000313" key="2">
    <source>
        <dbReference type="EnsemblMetazoa" id="Aqu2.1.11359_001"/>
    </source>
</evidence>
<feature type="region of interest" description="Disordered" evidence="1">
    <location>
        <begin position="1"/>
        <end position="39"/>
    </location>
</feature>
<dbReference type="PANTHER" id="PTHR31751:SF42">
    <property type="entry name" value="PROTEIN CBG10204"/>
    <property type="match status" value="1"/>
</dbReference>
<protein>
    <submittedName>
        <fullName evidence="2">Uncharacterized protein</fullName>
    </submittedName>
</protein>
<dbReference type="AlphaFoldDB" id="A0A1X7TAL7"/>
<feature type="compositionally biased region" description="Polar residues" evidence="1">
    <location>
        <begin position="9"/>
        <end position="32"/>
    </location>
</feature>
<organism evidence="2">
    <name type="scientific">Amphimedon queenslandica</name>
    <name type="common">Sponge</name>
    <dbReference type="NCBI Taxonomy" id="400682"/>
    <lineage>
        <taxon>Eukaryota</taxon>
        <taxon>Metazoa</taxon>
        <taxon>Porifera</taxon>
        <taxon>Demospongiae</taxon>
        <taxon>Heteroscleromorpha</taxon>
        <taxon>Haplosclerida</taxon>
        <taxon>Niphatidae</taxon>
        <taxon>Amphimedon</taxon>
    </lineage>
</organism>
<proteinExistence type="predicted"/>
<accession>A0A1X7TAL7</accession>
<reference evidence="2" key="1">
    <citation type="submission" date="2017-05" db="UniProtKB">
        <authorList>
            <consortium name="EnsemblMetazoa"/>
        </authorList>
    </citation>
    <scope>IDENTIFICATION</scope>
</reference>
<dbReference type="EnsemblMetazoa" id="Aqu2.1.11359_001">
    <property type="protein sequence ID" value="Aqu2.1.11359_001"/>
    <property type="gene ID" value="Aqu2.1.11359"/>
</dbReference>
<dbReference type="OrthoDB" id="5967653at2759"/>
<dbReference type="OMA" id="SHMELAD"/>
<sequence length="257" mass="28533">MTFADDQDVVSSGHETNQDENPSINLSEQILSEQDHADEGSQVDIELKDASVQVKPMKLNKHEQGSQENIPGKCYLVYESALLMLFSICSFCGHKTCCLEKLIVGSFECITQSCSDCHKERIWDSRPFIGSIPAGNVITSSAILFSGALPAQALRVFDILSCYMISSDTFYRHQRTILQTSINTVWERKQKLLFDQLKGKPLELGDGRADSPGHSAKYGCYSLMDLSTNKIAVIKLVQSNEVGGSYYMEKEGLSRAI</sequence>
<dbReference type="InParanoid" id="A0A1X7TAL7"/>